<keyword evidence="5" id="KW-1185">Reference proteome</keyword>
<feature type="repeat" description="PPR" evidence="3">
    <location>
        <begin position="104"/>
        <end position="138"/>
    </location>
</feature>
<reference evidence="4 5" key="1">
    <citation type="submission" date="2021-07" db="EMBL/GenBank/DDBJ databases">
        <title>The Aristolochia fimbriata genome: insights into angiosperm evolution, floral development and chemical biosynthesis.</title>
        <authorList>
            <person name="Jiao Y."/>
        </authorList>
    </citation>
    <scope>NUCLEOTIDE SEQUENCE [LARGE SCALE GENOMIC DNA]</scope>
    <source>
        <strain evidence="4">IBCAS-2021</strain>
        <tissue evidence="4">Leaf</tissue>
    </source>
</reference>
<dbReference type="InterPro" id="IPR046960">
    <property type="entry name" value="PPR_At4g14850-like_plant"/>
</dbReference>
<dbReference type="NCBIfam" id="TIGR00756">
    <property type="entry name" value="PPR"/>
    <property type="match status" value="5"/>
</dbReference>
<dbReference type="Gene3D" id="1.25.40.10">
    <property type="entry name" value="Tetratricopeptide repeat domain"/>
    <property type="match status" value="4"/>
</dbReference>
<dbReference type="FunFam" id="1.25.40.10:FF:000470">
    <property type="entry name" value="Pentatricopeptide repeat-containing protein At5g66520"/>
    <property type="match status" value="1"/>
</dbReference>
<evidence type="ECO:0000256" key="1">
    <source>
        <dbReference type="ARBA" id="ARBA00006643"/>
    </source>
</evidence>
<evidence type="ECO:0000313" key="4">
    <source>
        <dbReference type="EMBL" id="KAG9440852.1"/>
    </source>
</evidence>
<keyword evidence="2" id="KW-0677">Repeat</keyword>
<dbReference type="Proteomes" id="UP000825729">
    <property type="component" value="Unassembled WGS sequence"/>
</dbReference>
<dbReference type="PANTHER" id="PTHR47926">
    <property type="entry name" value="PENTATRICOPEPTIDE REPEAT-CONTAINING PROTEIN"/>
    <property type="match status" value="1"/>
</dbReference>
<dbReference type="GO" id="GO:0003729">
    <property type="term" value="F:mRNA binding"/>
    <property type="evidence" value="ECO:0007669"/>
    <property type="project" value="UniProtKB-ARBA"/>
</dbReference>
<accession>A0AAV7DZ26</accession>
<protein>
    <recommendedName>
        <fullName evidence="6">Pentatricopeptide repeat-containing protein</fullName>
    </recommendedName>
</protein>
<evidence type="ECO:0000256" key="2">
    <source>
        <dbReference type="ARBA" id="ARBA00022737"/>
    </source>
</evidence>
<proteinExistence type="inferred from homology"/>
<dbReference type="InterPro" id="IPR046848">
    <property type="entry name" value="E_motif"/>
</dbReference>
<dbReference type="Pfam" id="PF20431">
    <property type="entry name" value="E_motif"/>
    <property type="match status" value="1"/>
</dbReference>
<feature type="repeat" description="PPR" evidence="3">
    <location>
        <begin position="438"/>
        <end position="472"/>
    </location>
</feature>
<dbReference type="Pfam" id="PF01535">
    <property type="entry name" value="PPR"/>
    <property type="match status" value="1"/>
</dbReference>
<dbReference type="GO" id="GO:0009451">
    <property type="term" value="P:RNA modification"/>
    <property type="evidence" value="ECO:0007669"/>
    <property type="project" value="InterPro"/>
</dbReference>
<feature type="repeat" description="PPR" evidence="3">
    <location>
        <begin position="205"/>
        <end position="239"/>
    </location>
</feature>
<dbReference type="InterPro" id="IPR011990">
    <property type="entry name" value="TPR-like_helical_dom_sf"/>
</dbReference>
<dbReference type="FunFam" id="1.25.40.10:FF:000690">
    <property type="entry name" value="Pentatricopeptide repeat-containing protein"/>
    <property type="match status" value="1"/>
</dbReference>
<dbReference type="InterPro" id="IPR002885">
    <property type="entry name" value="PPR_rpt"/>
</dbReference>
<dbReference type="EMBL" id="JAINDJ010000008">
    <property type="protein sequence ID" value="KAG9440852.1"/>
    <property type="molecule type" value="Genomic_DNA"/>
</dbReference>
<dbReference type="PANTHER" id="PTHR47926:SF528">
    <property type="entry name" value="PENTATRICOPEPTIDE REPEAT-CONTAINING PROTEIN"/>
    <property type="match status" value="1"/>
</dbReference>
<dbReference type="AlphaFoldDB" id="A0AAV7DZ26"/>
<name>A0AAV7DZ26_ARIFI</name>
<feature type="repeat" description="PPR" evidence="3">
    <location>
        <begin position="306"/>
        <end position="336"/>
    </location>
</feature>
<feature type="repeat" description="PPR" evidence="3">
    <location>
        <begin position="337"/>
        <end position="371"/>
    </location>
</feature>
<dbReference type="PROSITE" id="PS51375">
    <property type="entry name" value="PPR"/>
    <property type="match status" value="5"/>
</dbReference>
<organism evidence="4 5">
    <name type="scientific">Aristolochia fimbriata</name>
    <name type="common">White veined hardy Dutchman's pipe vine</name>
    <dbReference type="NCBI Taxonomy" id="158543"/>
    <lineage>
        <taxon>Eukaryota</taxon>
        <taxon>Viridiplantae</taxon>
        <taxon>Streptophyta</taxon>
        <taxon>Embryophyta</taxon>
        <taxon>Tracheophyta</taxon>
        <taxon>Spermatophyta</taxon>
        <taxon>Magnoliopsida</taxon>
        <taxon>Magnoliidae</taxon>
        <taxon>Piperales</taxon>
        <taxon>Aristolochiaceae</taxon>
        <taxon>Aristolochia</taxon>
    </lineage>
</organism>
<comment type="similarity">
    <text evidence="1">Belongs to the PPR family. PCMP-H subfamily.</text>
</comment>
<dbReference type="FunFam" id="1.25.40.10:FF:000348">
    <property type="entry name" value="Pentatricopeptide repeat-containing protein chloroplastic"/>
    <property type="match status" value="1"/>
</dbReference>
<sequence>MFTRLSFGSRSISVPLSGLVSLAFSFIATSINAELESPVHEILHSYLEKCTTMKHVTQIHAQIIAKGLLEETLTIGKLIAFCAISLAGGLGYARSIFNRVAEPNLFMWNSLIRGYSNGDNPKEALVLYRQMVVAGRLPNNFTFPFVLKACAFELALVETLAIHVQVVKLGFVSQVFVQNALLHVYAVCGAIDFSRKVFDGITEKNIVSWNSMIGGYSQMGLCQEALQLFGRMRAFGLYPDGFTFVNLLTVCSQTGNFELGRILHLYIEVTGVSADLFVKNALLDMYAKCGYLAIAKTLFDKMPDKNVVSWTSMFSAYAKHGLFDLAHQHFNQMAERNVVSWNSLISCYAQHGLCREALDLYVQMQISKEKPDDVTLVNVLAACTQIGDLVMGKEVHTYISLNVILPSITLNNSLLDMYSKCGCLTTASDLFNQIPVKNVVSWNVMIGAFAMHGLAQDAIDLFEMMKEADFCPDGITFVGILTACSHGGLLHEGRCYFEAMNSVYGVPYEIEHYACMVDLLGRAGHLQEAVLLIGTMTMKPDAVVWGALLGACRIHGNVVITMHILKQLLELEPYNGGLFVLMSNIFCDMKRWEDVKRVRILMKEKGIRKVNALSSIEIDGNIHEFLVEDARHELSNGIYSMLDGLTSHMRSVGYFLSPYRVFFDGEE</sequence>
<dbReference type="Pfam" id="PF13041">
    <property type="entry name" value="PPR_2"/>
    <property type="match status" value="4"/>
</dbReference>
<evidence type="ECO:0008006" key="6">
    <source>
        <dbReference type="Google" id="ProtNLM"/>
    </source>
</evidence>
<evidence type="ECO:0000313" key="5">
    <source>
        <dbReference type="Proteomes" id="UP000825729"/>
    </source>
</evidence>
<evidence type="ECO:0000256" key="3">
    <source>
        <dbReference type="PROSITE-ProRule" id="PRU00708"/>
    </source>
</evidence>
<gene>
    <name evidence="4" type="ORF">H6P81_021017</name>
</gene>
<comment type="caution">
    <text evidence="4">The sequence shown here is derived from an EMBL/GenBank/DDBJ whole genome shotgun (WGS) entry which is preliminary data.</text>
</comment>